<dbReference type="EMBL" id="KQ976417">
    <property type="protein sequence ID" value="KYM89598.1"/>
    <property type="molecule type" value="Genomic_DNA"/>
</dbReference>
<reference evidence="2 3" key="1">
    <citation type="submission" date="2015-09" db="EMBL/GenBank/DDBJ databases">
        <title>Atta colombica WGS genome.</title>
        <authorList>
            <person name="Nygaard S."/>
            <person name="Hu H."/>
            <person name="Boomsma J."/>
            <person name="Zhang G."/>
        </authorList>
    </citation>
    <scope>NUCLEOTIDE SEQUENCE [LARGE SCALE GENOMIC DNA]</scope>
    <source>
        <strain evidence="2">Treedump-2</strain>
        <tissue evidence="2">Whole body</tissue>
    </source>
</reference>
<name>A0A195BSG0_9HYME</name>
<gene>
    <name evidence="2" type="ORF">ALC53_01910</name>
</gene>
<feature type="compositionally biased region" description="Basic and acidic residues" evidence="1">
    <location>
        <begin position="1"/>
        <end position="15"/>
    </location>
</feature>
<keyword evidence="3" id="KW-1185">Reference proteome</keyword>
<organism evidence="2 3">
    <name type="scientific">Atta colombica</name>
    <dbReference type="NCBI Taxonomy" id="520822"/>
    <lineage>
        <taxon>Eukaryota</taxon>
        <taxon>Metazoa</taxon>
        <taxon>Ecdysozoa</taxon>
        <taxon>Arthropoda</taxon>
        <taxon>Hexapoda</taxon>
        <taxon>Insecta</taxon>
        <taxon>Pterygota</taxon>
        <taxon>Neoptera</taxon>
        <taxon>Endopterygota</taxon>
        <taxon>Hymenoptera</taxon>
        <taxon>Apocrita</taxon>
        <taxon>Aculeata</taxon>
        <taxon>Formicoidea</taxon>
        <taxon>Formicidae</taxon>
        <taxon>Myrmicinae</taxon>
        <taxon>Atta</taxon>
    </lineage>
</organism>
<feature type="region of interest" description="Disordered" evidence="1">
    <location>
        <begin position="1"/>
        <end position="75"/>
    </location>
</feature>
<evidence type="ECO:0000313" key="2">
    <source>
        <dbReference type="EMBL" id="KYM89598.1"/>
    </source>
</evidence>
<feature type="compositionally biased region" description="Basic and acidic residues" evidence="1">
    <location>
        <begin position="36"/>
        <end position="49"/>
    </location>
</feature>
<dbReference type="Proteomes" id="UP000078540">
    <property type="component" value="Unassembled WGS sequence"/>
</dbReference>
<accession>A0A195BSG0</accession>
<evidence type="ECO:0000256" key="1">
    <source>
        <dbReference type="SAM" id="MobiDB-lite"/>
    </source>
</evidence>
<protein>
    <submittedName>
        <fullName evidence="2">Uncharacterized protein</fullName>
    </submittedName>
</protein>
<sequence length="93" mass="10765">MDMAHDGVKGSRQEEEKEEEDEEEEEEEEEEEGKEETEGYERNVEEQALYRKSKSRDWSGNFHPRRRTSVHACGRSRSRCVGVGTPCGGRALF</sequence>
<proteinExistence type="predicted"/>
<feature type="compositionally biased region" description="Acidic residues" evidence="1">
    <location>
        <begin position="16"/>
        <end position="35"/>
    </location>
</feature>
<evidence type="ECO:0000313" key="3">
    <source>
        <dbReference type="Proteomes" id="UP000078540"/>
    </source>
</evidence>
<dbReference type="AlphaFoldDB" id="A0A195BSG0"/>
<feature type="compositionally biased region" description="Basic residues" evidence="1">
    <location>
        <begin position="63"/>
        <end position="75"/>
    </location>
</feature>